<organism evidence="7 8">
    <name type="scientific">Litoreibacter albidus</name>
    <dbReference type="NCBI Taxonomy" id="670155"/>
    <lineage>
        <taxon>Bacteria</taxon>
        <taxon>Pseudomonadati</taxon>
        <taxon>Pseudomonadota</taxon>
        <taxon>Alphaproteobacteria</taxon>
        <taxon>Rhodobacterales</taxon>
        <taxon>Roseobacteraceae</taxon>
        <taxon>Litoreibacter</taxon>
    </lineage>
</organism>
<name>A0A1H2XEQ9_9RHOB</name>
<evidence type="ECO:0000259" key="6">
    <source>
        <dbReference type="PROSITE" id="PS51007"/>
    </source>
</evidence>
<dbReference type="GO" id="GO:0046872">
    <property type="term" value="F:metal ion binding"/>
    <property type="evidence" value="ECO:0007669"/>
    <property type="project" value="UniProtKB-KW"/>
</dbReference>
<keyword evidence="1 4" id="KW-0349">Heme</keyword>
<keyword evidence="5" id="KW-0732">Signal</keyword>
<evidence type="ECO:0000256" key="3">
    <source>
        <dbReference type="ARBA" id="ARBA00023004"/>
    </source>
</evidence>
<dbReference type="AlphaFoldDB" id="A0A1H2XEQ9"/>
<dbReference type="InterPro" id="IPR036909">
    <property type="entry name" value="Cyt_c-like_dom_sf"/>
</dbReference>
<keyword evidence="3 4" id="KW-0408">Iron</keyword>
<dbReference type="Pfam" id="PF00034">
    <property type="entry name" value="Cytochrom_C"/>
    <property type="match status" value="1"/>
</dbReference>
<dbReference type="Gene3D" id="1.10.760.10">
    <property type="entry name" value="Cytochrome c-like domain"/>
    <property type="match status" value="2"/>
</dbReference>
<dbReference type="EMBL" id="FNOI01000003">
    <property type="protein sequence ID" value="SDW91198.1"/>
    <property type="molecule type" value="Genomic_DNA"/>
</dbReference>
<evidence type="ECO:0000256" key="2">
    <source>
        <dbReference type="ARBA" id="ARBA00022723"/>
    </source>
</evidence>
<dbReference type="PANTHER" id="PTHR35008">
    <property type="entry name" value="BLL4482 PROTEIN-RELATED"/>
    <property type="match status" value="1"/>
</dbReference>
<dbReference type="SUPFAM" id="SSF46626">
    <property type="entry name" value="Cytochrome c"/>
    <property type="match status" value="2"/>
</dbReference>
<gene>
    <name evidence="7" type="ORF">SAMN04488001_1953</name>
</gene>
<evidence type="ECO:0000313" key="7">
    <source>
        <dbReference type="EMBL" id="SDW91198.1"/>
    </source>
</evidence>
<feature type="signal peptide" evidence="5">
    <location>
        <begin position="1"/>
        <end position="19"/>
    </location>
</feature>
<evidence type="ECO:0000256" key="4">
    <source>
        <dbReference type="PROSITE-ProRule" id="PRU00433"/>
    </source>
</evidence>
<sequence length="302" mass="31638">MLKRSLAAVALLGAGAAWWLTAPTPLSHATETALVTAPADHIQGEQVFWAAGCASCHVAPDAEEGDAPLLAGGQAFASDFGTFYAPNISPSEQGIGGWTLLEFANAVQAGVSPDGAHYYPAFPYTAYAKATPADIAALYAFMQTLPLDATPSKAHDVGFPFNLRRSLGGWKLLFGAPTGPAVTADDPVLQRGAYLTEALAHCTECHTERNALGGLNSDRWLAGAPNPNGKGRIPNITPAGLDWSDIDLMAYFTTGLTPDYDSAGGHMASVVQNLARLSEEDRMAIVDYLKAIPAVADQPSDP</sequence>
<dbReference type="Proteomes" id="UP000199441">
    <property type="component" value="Unassembled WGS sequence"/>
</dbReference>
<dbReference type="PANTHER" id="PTHR35008:SF8">
    <property type="entry name" value="ALCOHOL DEHYDROGENASE CYTOCHROME C SUBUNIT"/>
    <property type="match status" value="1"/>
</dbReference>
<dbReference type="InterPro" id="IPR051459">
    <property type="entry name" value="Cytochrome_c-type_DH"/>
</dbReference>
<dbReference type="STRING" id="670155.SAMN04488001_1953"/>
<evidence type="ECO:0000313" key="8">
    <source>
        <dbReference type="Proteomes" id="UP000199441"/>
    </source>
</evidence>
<dbReference type="InterPro" id="IPR009056">
    <property type="entry name" value="Cyt_c-like_dom"/>
</dbReference>
<keyword evidence="2 4" id="KW-0479">Metal-binding</keyword>
<feature type="domain" description="Cytochrome c" evidence="6">
    <location>
        <begin position="187"/>
        <end position="293"/>
    </location>
</feature>
<protein>
    <submittedName>
        <fullName evidence="7">Cytochrome c, mono-and diheme variants</fullName>
    </submittedName>
</protein>
<accession>A0A1H2XEQ9</accession>
<dbReference type="OrthoDB" id="9811281at2"/>
<feature type="chain" id="PRO_5011501766" evidence="5">
    <location>
        <begin position="20"/>
        <end position="302"/>
    </location>
</feature>
<evidence type="ECO:0000256" key="5">
    <source>
        <dbReference type="SAM" id="SignalP"/>
    </source>
</evidence>
<proteinExistence type="predicted"/>
<evidence type="ECO:0000256" key="1">
    <source>
        <dbReference type="ARBA" id="ARBA00022617"/>
    </source>
</evidence>
<dbReference type="GO" id="GO:0009055">
    <property type="term" value="F:electron transfer activity"/>
    <property type="evidence" value="ECO:0007669"/>
    <property type="project" value="InterPro"/>
</dbReference>
<dbReference type="RefSeq" id="WP_089946739.1">
    <property type="nucleotide sequence ID" value="NZ_FNOI01000003.1"/>
</dbReference>
<dbReference type="PROSITE" id="PS51007">
    <property type="entry name" value="CYTC"/>
    <property type="match status" value="2"/>
</dbReference>
<dbReference type="GO" id="GO:0020037">
    <property type="term" value="F:heme binding"/>
    <property type="evidence" value="ECO:0007669"/>
    <property type="project" value="InterPro"/>
</dbReference>
<feature type="domain" description="Cytochrome c" evidence="6">
    <location>
        <begin position="39"/>
        <end position="146"/>
    </location>
</feature>
<reference evidence="8" key="1">
    <citation type="submission" date="2016-10" db="EMBL/GenBank/DDBJ databases">
        <authorList>
            <person name="Varghese N."/>
            <person name="Submissions S."/>
        </authorList>
    </citation>
    <scope>NUCLEOTIDE SEQUENCE [LARGE SCALE GENOMIC DNA]</scope>
    <source>
        <strain evidence="8">DSM 26922</strain>
    </source>
</reference>
<keyword evidence="8" id="KW-1185">Reference proteome</keyword>